<evidence type="ECO:0000256" key="1">
    <source>
        <dbReference type="SAM" id="MobiDB-lite"/>
    </source>
</evidence>
<sequence>MAAVIGAGVMVGAAGAAGVAIKAFGEWQLYNSGACESARAAPGSVFLMSNGNNVLARQGEGVPDFSGAGSKLARQRAVGIKGGVEVKGPAFLDKVPSRAMSGDIRGKYMAGGLGNATSSQGNLTDILAKVPKKINGTDEYKKIARPPPSKQAGFGNQSFPQ</sequence>
<dbReference type="AlphaFoldDB" id="A0A7S0ZK30"/>
<reference evidence="2" key="1">
    <citation type="submission" date="2021-01" db="EMBL/GenBank/DDBJ databases">
        <authorList>
            <person name="Corre E."/>
            <person name="Pelletier E."/>
            <person name="Niang G."/>
            <person name="Scheremetjew M."/>
            <person name="Finn R."/>
            <person name="Kale V."/>
            <person name="Holt S."/>
            <person name="Cochrane G."/>
            <person name="Meng A."/>
            <person name="Brown T."/>
            <person name="Cohen L."/>
        </authorList>
    </citation>
    <scope>NUCLEOTIDE SEQUENCE</scope>
    <source>
        <strain evidence="2">CCMP3278</strain>
    </source>
</reference>
<evidence type="ECO:0000313" key="2">
    <source>
        <dbReference type="EMBL" id="CAD8824289.1"/>
    </source>
</evidence>
<dbReference type="EMBL" id="HBFP01011996">
    <property type="protein sequence ID" value="CAD8824289.1"/>
    <property type="molecule type" value="Transcribed_RNA"/>
</dbReference>
<gene>
    <name evidence="2" type="ORF">TOLI1172_LOCUS8688</name>
</gene>
<protein>
    <submittedName>
        <fullName evidence="2">Uncharacterized protein</fullName>
    </submittedName>
</protein>
<accession>A0A7S0ZK30</accession>
<organism evidence="2">
    <name type="scientific">Timspurckia oligopyrenoides</name>
    <dbReference type="NCBI Taxonomy" id="708627"/>
    <lineage>
        <taxon>Eukaryota</taxon>
        <taxon>Rhodophyta</taxon>
        <taxon>Bangiophyceae</taxon>
        <taxon>Porphyridiales</taxon>
        <taxon>Porphyridiaceae</taxon>
        <taxon>Timspurckia</taxon>
    </lineage>
</organism>
<proteinExistence type="predicted"/>
<name>A0A7S0ZK30_9RHOD</name>
<feature type="region of interest" description="Disordered" evidence="1">
    <location>
        <begin position="137"/>
        <end position="161"/>
    </location>
</feature>